<feature type="signal peptide" evidence="1">
    <location>
        <begin position="1"/>
        <end position="21"/>
    </location>
</feature>
<evidence type="ECO:0008006" key="4">
    <source>
        <dbReference type="Google" id="ProtNLM"/>
    </source>
</evidence>
<reference evidence="2" key="1">
    <citation type="journal article" date="2022" name="bioRxiv">
        <title>Sequencing and chromosome-scale assembly of the giantPleurodeles waltlgenome.</title>
        <authorList>
            <person name="Brown T."/>
            <person name="Elewa A."/>
            <person name="Iarovenko S."/>
            <person name="Subramanian E."/>
            <person name="Araus A.J."/>
            <person name="Petzold A."/>
            <person name="Susuki M."/>
            <person name="Suzuki K.-i.T."/>
            <person name="Hayashi T."/>
            <person name="Toyoda A."/>
            <person name="Oliveira C."/>
            <person name="Osipova E."/>
            <person name="Leigh N.D."/>
            <person name="Simon A."/>
            <person name="Yun M.H."/>
        </authorList>
    </citation>
    <scope>NUCLEOTIDE SEQUENCE</scope>
    <source>
        <strain evidence="2">20211129_DDA</strain>
        <tissue evidence="2">Liver</tissue>
    </source>
</reference>
<keyword evidence="3" id="KW-1185">Reference proteome</keyword>
<dbReference type="EMBL" id="JANPWB010000001">
    <property type="protein sequence ID" value="KAJ1214623.1"/>
    <property type="molecule type" value="Genomic_DNA"/>
</dbReference>
<feature type="chain" id="PRO_5043742610" description="Secreted protein" evidence="1">
    <location>
        <begin position="22"/>
        <end position="101"/>
    </location>
</feature>
<gene>
    <name evidence="2" type="ORF">NDU88_002241</name>
</gene>
<organism evidence="2 3">
    <name type="scientific">Pleurodeles waltl</name>
    <name type="common">Iberian ribbed newt</name>
    <dbReference type="NCBI Taxonomy" id="8319"/>
    <lineage>
        <taxon>Eukaryota</taxon>
        <taxon>Metazoa</taxon>
        <taxon>Chordata</taxon>
        <taxon>Craniata</taxon>
        <taxon>Vertebrata</taxon>
        <taxon>Euteleostomi</taxon>
        <taxon>Amphibia</taxon>
        <taxon>Batrachia</taxon>
        <taxon>Caudata</taxon>
        <taxon>Salamandroidea</taxon>
        <taxon>Salamandridae</taxon>
        <taxon>Pleurodelinae</taxon>
        <taxon>Pleurodeles</taxon>
    </lineage>
</organism>
<proteinExistence type="predicted"/>
<sequence length="101" mass="10881">MPSSASTVAPLLACQLGLARSLRLTQCVPSHSVRPLEYVSSCCFRALIRATDPDFLNRPSGAGNLRLRRSNKRAIVRVSCGRYGGRSSDEGRSMGEAVSVE</sequence>
<dbReference type="Proteomes" id="UP001066276">
    <property type="component" value="Chromosome 1_1"/>
</dbReference>
<protein>
    <recommendedName>
        <fullName evidence="4">Secreted protein</fullName>
    </recommendedName>
</protein>
<keyword evidence="1" id="KW-0732">Signal</keyword>
<accession>A0AAV7WKN9</accession>
<name>A0AAV7WKN9_PLEWA</name>
<dbReference type="AlphaFoldDB" id="A0AAV7WKN9"/>
<evidence type="ECO:0000313" key="3">
    <source>
        <dbReference type="Proteomes" id="UP001066276"/>
    </source>
</evidence>
<evidence type="ECO:0000313" key="2">
    <source>
        <dbReference type="EMBL" id="KAJ1214623.1"/>
    </source>
</evidence>
<evidence type="ECO:0000256" key="1">
    <source>
        <dbReference type="SAM" id="SignalP"/>
    </source>
</evidence>
<comment type="caution">
    <text evidence="2">The sequence shown here is derived from an EMBL/GenBank/DDBJ whole genome shotgun (WGS) entry which is preliminary data.</text>
</comment>